<dbReference type="InterPro" id="IPR039063">
    <property type="entry name" value="RibK_CTP-dep"/>
</dbReference>
<dbReference type="SUPFAM" id="SSF82114">
    <property type="entry name" value="Riboflavin kinase-like"/>
    <property type="match status" value="1"/>
</dbReference>
<evidence type="ECO:0000256" key="2">
    <source>
        <dbReference type="ARBA" id="ARBA00003072"/>
    </source>
</evidence>
<dbReference type="RefSeq" id="WP_081142561.1">
    <property type="nucleotide sequence ID" value="NZ_CP015363.1"/>
</dbReference>
<evidence type="ECO:0000313" key="20">
    <source>
        <dbReference type="Proteomes" id="UP000192050"/>
    </source>
</evidence>
<sequence>MDYNLYNTIKILKKLSGSGNTVYISSGELAEELGVSQQTSSRFIIELADKKYIERTLQNRKQKITLLEPSLDLLYSELNQLNSILEMRQEFNLKGEIQSGLGEGKYYISQEGYMAQFLDKLGISPYPGTLNIKIFPEYENVLRRIRSADGIHIGGFKDKERTFGGVKCFSGRIDGTGAWLIFPERSNYTDIVEIISDKFLRKDLKLQDGDELNIRVALDH</sequence>
<dbReference type="AlphaFoldDB" id="A0A1V0N4M2"/>
<comment type="pathway">
    <text evidence="3">Cofactor biosynthesis; FMN biosynthesis; FMN from riboflavin (CTP route): step 1/1.</text>
</comment>
<evidence type="ECO:0000256" key="1">
    <source>
        <dbReference type="ARBA" id="ARBA00001946"/>
    </source>
</evidence>
<evidence type="ECO:0000256" key="8">
    <source>
        <dbReference type="ARBA" id="ARBA00022643"/>
    </source>
</evidence>
<evidence type="ECO:0000256" key="11">
    <source>
        <dbReference type="ARBA" id="ARBA00022741"/>
    </source>
</evidence>
<dbReference type="UniPathway" id="UPA00276">
    <property type="reaction ID" value="UER00929"/>
</dbReference>
<keyword evidence="12 19" id="KW-0418">Kinase</keyword>
<evidence type="ECO:0000256" key="5">
    <source>
        <dbReference type="ARBA" id="ARBA00011987"/>
    </source>
</evidence>
<dbReference type="PANTHER" id="PTHR40706">
    <property type="entry name" value="RIBOFLAVIN KINASE"/>
    <property type="match status" value="1"/>
</dbReference>
<dbReference type="Gene3D" id="1.10.10.10">
    <property type="entry name" value="Winged helix-like DNA-binding domain superfamily/Winged helix DNA-binding domain"/>
    <property type="match status" value="1"/>
</dbReference>
<evidence type="ECO:0000313" key="19">
    <source>
        <dbReference type="EMBL" id="ARD85057.1"/>
    </source>
</evidence>
<dbReference type="EMBL" id="CP015363">
    <property type="protein sequence ID" value="ARD85057.1"/>
    <property type="molecule type" value="Genomic_DNA"/>
</dbReference>
<dbReference type="OrthoDB" id="30955at2157"/>
<evidence type="ECO:0000256" key="10">
    <source>
        <dbReference type="ARBA" id="ARBA00022723"/>
    </source>
</evidence>
<dbReference type="EC" id="2.7.1.161" evidence="5"/>
<dbReference type="GO" id="GO:0009231">
    <property type="term" value="P:riboflavin biosynthetic process"/>
    <property type="evidence" value="ECO:0007669"/>
    <property type="project" value="InterPro"/>
</dbReference>
<dbReference type="InterPro" id="IPR036388">
    <property type="entry name" value="WH-like_DNA-bd_sf"/>
</dbReference>
<evidence type="ECO:0000256" key="12">
    <source>
        <dbReference type="ARBA" id="ARBA00022777"/>
    </source>
</evidence>
<dbReference type="Gene3D" id="2.40.30.30">
    <property type="entry name" value="Riboflavin kinase-like"/>
    <property type="match status" value="1"/>
</dbReference>
<dbReference type="InterPro" id="IPR036390">
    <property type="entry name" value="WH_DNA-bd_sf"/>
</dbReference>
<evidence type="ECO:0000256" key="6">
    <source>
        <dbReference type="ARBA" id="ARBA00017394"/>
    </source>
</evidence>
<dbReference type="InterPro" id="IPR023465">
    <property type="entry name" value="Riboflavin_kinase_dom_sf"/>
</dbReference>
<dbReference type="InterPro" id="IPR023602">
    <property type="entry name" value="Riboflavin_kinase_CTP-dep"/>
</dbReference>
<keyword evidence="11" id="KW-0547">Nucleotide-binding</keyword>
<comment type="catalytic activity">
    <reaction evidence="17">
        <text>riboflavin + CTP = CDP + FMN + H(+)</text>
        <dbReference type="Rhea" id="RHEA:25021"/>
        <dbReference type="ChEBI" id="CHEBI:15378"/>
        <dbReference type="ChEBI" id="CHEBI:37563"/>
        <dbReference type="ChEBI" id="CHEBI:57986"/>
        <dbReference type="ChEBI" id="CHEBI:58069"/>
        <dbReference type="ChEBI" id="CHEBI:58210"/>
        <dbReference type="EC" id="2.7.1.161"/>
    </reaction>
</comment>
<dbReference type="Pfam" id="PF01982">
    <property type="entry name" value="CTP-dep_RFKase"/>
    <property type="match status" value="1"/>
</dbReference>
<dbReference type="GO" id="GO:0000166">
    <property type="term" value="F:nucleotide binding"/>
    <property type="evidence" value="ECO:0007669"/>
    <property type="project" value="UniProtKB-KW"/>
</dbReference>
<keyword evidence="8" id="KW-0288">FMN</keyword>
<gene>
    <name evidence="19" type="ORF">FAD_1183</name>
</gene>
<dbReference type="GO" id="GO:0009398">
    <property type="term" value="P:FMN biosynthetic process"/>
    <property type="evidence" value="ECO:0007669"/>
    <property type="project" value="UniProtKB-UniPathway"/>
</dbReference>
<dbReference type="GeneID" id="84217778"/>
<keyword evidence="9" id="KW-0808">Transferase</keyword>
<keyword evidence="10" id="KW-0479">Metal-binding</keyword>
<evidence type="ECO:0000256" key="3">
    <source>
        <dbReference type="ARBA" id="ARBA00005219"/>
    </source>
</evidence>
<evidence type="ECO:0000256" key="9">
    <source>
        <dbReference type="ARBA" id="ARBA00022679"/>
    </source>
</evidence>
<dbReference type="Proteomes" id="UP000192050">
    <property type="component" value="Chromosome"/>
</dbReference>
<evidence type="ECO:0000256" key="7">
    <source>
        <dbReference type="ARBA" id="ARBA00022630"/>
    </source>
</evidence>
<protein>
    <recommendedName>
        <fullName evidence="6">Riboflavin kinase</fullName>
        <ecNumber evidence="5">2.7.1.161</ecNumber>
    </recommendedName>
    <alternativeName>
        <fullName evidence="15">CTP-dependent riboflavin kinase</fullName>
    </alternativeName>
    <alternativeName>
        <fullName evidence="16">CTP:riboflavin 5'-phosphotransferase</fullName>
    </alternativeName>
    <alternativeName>
        <fullName evidence="14">Flavokinase</fullName>
    </alternativeName>
</protein>
<comment type="function">
    <text evidence="2">Catalyzes the CTP-dependent phosphorylation of riboflavin (vitamin B2) to form flavin mononucleotide (FMN).</text>
</comment>
<dbReference type="GO" id="GO:0008531">
    <property type="term" value="F:riboflavin kinase activity"/>
    <property type="evidence" value="ECO:0007669"/>
    <property type="project" value="InterPro"/>
</dbReference>
<comment type="cofactor">
    <cofactor evidence="1">
        <name>Mg(2+)</name>
        <dbReference type="ChEBI" id="CHEBI:18420"/>
    </cofactor>
</comment>
<evidence type="ECO:0000256" key="15">
    <source>
        <dbReference type="ARBA" id="ARBA00030544"/>
    </source>
</evidence>
<keyword evidence="13" id="KW-0460">Magnesium</keyword>
<evidence type="ECO:0000256" key="13">
    <source>
        <dbReference type="ARBA" id="ARBA00022842"/>
    </source>
</evidence>
<evidence type="ECO:0000256" key="14">
    <source>
        <dbReference type="ARBA" id="ARBA00029789"/>
    </source>
</evidence>
<keyword evidence="20" id="KW-1185">Reference proteome</keyword>
<keyword evidence="7" id="KW-0285">Flavoprotein</keyword>
<evidence type="ECO:0000256" key="17">
    <source>
        <dbReference type="ARBA" id="ARBA00047857"/>
    </source>
</evidence>
<evidence type="ECO:0000256" key="4">
    <source>
        <dbReference type="ARBA" id="ARBA00006428"/>
    </source>
</evidence>
<name>A0A1V0N4M2_9ARCH</name>
<organism evidence="19 20">
    <name type="scientific">Ferroplasma acidiphilum</name>
    <dbReference type="NCBI Taxonomy" id="74969"/>
    <lineage>
        <taxon>Archaea</taxon>
        <taxon>Methanobacteriati</taxon>
        <taxon>Thermoplasmatota</taxon>
        <taxon>Thermoplasmata</taxon>
        <taxon>Thermoplasmatales</taxon>
        <taxon>Ferroplasmaceae</taxon>
        <taxon>Ferroplasma</taxon>
    </lineage>
</organism>
<proteinExistence type="inferred from homology"/>
<dbReference type="GO" id="GO:0046872">
    <property type="term" value="F:metal ion binding"/>
    <property type="evidence" value="ECO:0007669"/>
    <property type="project" value="UniProtKB-KW"/>
</dbReference>
<feature type="domain" description="Riboflavin kinase" evidence="18">
    <location>
        <begin position="98"/>
        <end position="216"/>
    </location>
</feature>
<comment type="similarity">
    <text evidence="4">Belongs to the archaeal riboflavin kinase family.</text>
</comment>
<dbReference type="STRING" id="74969.FAD_1183"/>
<reference evidence="19 20" key="1">
    <citation type="submission" date="2011-10" db="EMBL/GenBank/DDBJ databases">
        <title>Metabolic and evolutionary patterns in the extreme acidophile Ferroplasma acidiphilum.</title>
        <authorList>
            <person name="Golyshina O.V."/>
            <person name="Kozyavkin S.A."/>
            <person name="Tatusov R.L."/>
            <person name="Slesarev A.I."/>
            <person name="Golyshin P.N."/>
        </authorList>
    </citation>
    <scope>NUCLEOTIDE SEQUENCE [LARGE SCALE GENOMIC DNA]</scope>
    <source>
        <strain evidence="20">Y</strain>
    </source>
</reference>
<dbReference type="KEGG" id="fai:FAD_1183"/>
<evidence type="ECO:0000256" key="16">
    <source>
        <dbReference type="ARBA" id="ARBA00033116"/>
    </source>
</evidence>
<dbReference type="PANTHER" id="PTHR40706:SF1">
    <property type="entry name" value="RIBOFLAVIN KINASE"/>
    <property type="match status" value="1"/>
</dbReference>
<dbReference type="SUPFAM" id="SSF46785">
    <property type="entry name" value="Winged helix' DNA-binding domain"/>
    <property type="match status" value="1"/>
</dbReference>
<evidence type="ECO:0000259" key="18">
    <source>
        <dbReference type="Pfam" id="PF01982"/>
    </source>
</evidence>
<accession>A0A1V0N4M2</accession>